<dbReference type="AlphaFoldDB" id="A0A836LJX9"/>
<feature type="region of interest" description="Disordered" evidence="1">
    <location>
        <begin position="175"/>
        <end position="209"/>
    </location>
</feature>
<feature type="domain" description="J" evidence="3">
    <location>
        <begin position="56"/>
        <end position="142"/>
    </location>
</feature>
<dbReference type="Gene3D" id="1.10.287.110">
    <property type="entry name" value="DnaJ domain"/>
    <property type="match status" value="1"/>
</dbReference>
<keyword evidence="2" id="KW-0472">Membrane</keyword>
<dbReference type="PRINTS" id="PR00625">
    <property type="entry name" value="JDOMAIN"/>
</dbReference>
<dbReference type="RefSeq" id="XP_067759415.1">
    <property type="nucleotide sequence ID" value="XM_067902394.1"/>
</dbReference>
<evidence type="ECO:0000313" key="4">
    <source>
        <dbReference type="EMBL" id="KAG5510943.1"/>
    </source>
</evidence>
<comment type="caution">
    <text evidence="4">The sequence shown here is derived from an EMBL/GenBank/DDBJ whole genome shotgun (WGS) entry which is preliminary data.</text>
</comment>
<evidence type="ECO:0000259" key="3">
    <source>
        <dbReference type="PROSITE" id="PS50076"/>
    </source>
</evidence>
<sequence length="410" mass="45345">MPMTFMCSFQVLGIARVIRSSGVSRSAVTTRCAYRSVSSGSSQQQQHCIAADEVRAALRTLGLAEDSTDAEVKKAFQVFAKQHHPDANAAAAAEASLGSERLSDNRGSEADASSRMRLGTEAYQLLRKVPYEVRQRILREEGCGGGPGVVQSRFCGPHDTSFSFTEEEYAKVQRIYQGDHHRRRRRRRSGRDVADRDDSDAGGYFDTRTEDGRRRTARLNEFQARIMEMRRRGIRDDLPPWRVYASEKGAGAAGDANFGSTSGDRANDGHLKHSGTYTTGTAPRNNPLRLGLHFFNATTTTTASLKGVRDVYRSRPTFAGMDGSSYDNPGSAARAAPEISANPRLHQYILMNHRAEEQAIVDRGTRLPLLFFVFLVCLSVVVMAAAAQSHRARIQKDVELRRRDELRGGA</sequence>
<dbReference type="SUPFAM" id="SSF46565">
    <property type="entry name" value="Chaperone J-domain"/>
    <property type="match status" value="1"/>
</dbReference>
<protein>
    <recommendedName>
        <fullName evidence="3">J domain-containing protein</fullName>
    </recommendedName>
</protein>
<dbReference type="OrthoDB" id="273898at2759"/>
<reference evidence="4 5" key="1">
    <citation type="submission" date="2021-02" db="EMBL/GenBank/DDBJ databases">
        <title>Porcisia hertigi Genome sequencing and assembly.</title>
        <authorList>
            <person name="Almutairi H."/>
            <person name="Gatherer D."/>
        </authorList>
    </citation>
    <scope>NUCLEOTIDE SEQUENCE [LARGE SCALE GENOMIC DNA]</scope>
    <source>
        <strain evidence="4 5">C119</strain>
    </source>
</reference>
<dbReference type="InterPro" id="IPR001623">
    <property type="entry name" value="DnaJ_domain"/>
</dbReference>
<gene>
    <name evidence="4" type="ORF">JKF63_06444</name>
</gene>
<dbReference type="PROSITE" id="PS50076">
    <property type="entry name" value="DNAJ_2"/>
    <property type="match status" value="1"/>
</dbReference>
<evidence type="ECO:0000256" key="2">
    <source>
        <dbReference type="SAM" id="Phobius"/>
    </source>
</evidence>
<organism evidence="4 5">
    <name type="scientific">Porcisia hertigi</name>
    <dbReference type="NCBI Taxonomy" id="2761500"/>
    <lineage>
        <taxon>Eukaryota</taxon>
        <taxon>Discoba</taxon>
        <taxon>Euglenozoa</taxon>
        <taxon>Kinetoplastea</taxon>
        <taxon>Metakinetoplastina</taxon>
        <taxon>Trypanosomatida</taxon>
        <taxon>Trypanosomatidae</taxon>
        <taxon>Leishmaniinae</taxon>
        <taxon>Porcisia</taxon>
    </lineage>
</organism>
<proteinExistence type="predicted"/>
<name>A0A836LJX9_9TRYP</name>
<feature type="transmembrane region" description="Helical" evidence="2">
    <location>
        <begin position="367"/>
        <end position="387"/>
    </location>
</feature>
<dbReference type="CDD" id="cd06257">
    <property type="entry name" value="DnaJ"/>
    <property type="match status" value="1"/>
</dbReference>
<feature type="compositionally biased region" description="Basic residues" evidence="1">
    <location>
        <begin position="180"/>
        <end position="189"/>
    </location>
</feature>
<feature type="region of interest" description="Disordered" evidence="1">
    <location>
        <begin position="252"/>
        <end position="283"/>
    </location>
</feature>
<keyword evidence="5" id="KW-1185">Reference proteome</keyword>
<feature type="region of interest" description="Disordered" evidence="1">
    <location>
        <begin position="89"/>
        <end position="115"/>
    </location>
</feature>
<dbReference type="InterPro" id="IPR036869">
    <property type="entry name" value="J_dom_sf"/>
</dbReference>
<keyword evidence="2" id="KW-1133">Transmembrane helix</keyword>
<accession>A0A836LJX9</accession>
<dbReference type="Proteomes" id="UP000674318">
    <property type="component" value="Unassembled WGS sequence"/>
</dbReference>
<dbReference type="KEGG" id="phet:94292471"/>
<evidence type="ECO:0000256" key="1">
    <source>
        <dbReference type="SAM" id="MobiDB-lite"/>
    </source>
</evidence>
<feature type="compositionally biased region" description="Basic and acidic residues" evidence="1">
    <location>
        <begin position="101"/>
        <end position="114"/>
    </location>
</feature>
<dbReference type="GeneID" id="94292471"/>
<evidence type="ECO:0000313" key="5">
    <source>
        <dbReference type="Proteomes" id="UP000674318"/>
    </source>
</evidence>
<dbReference type="EMBL" id="JAFJZO010000007">
    <property type="protein sequence ID" value="KAG5510943.1"/>
    <property type="molecule type" value="Genomic_DNA"/>
</dbReference>
<keyword evidence="2" id="KW-0812">Transmembrane</keyword>